<reference evidence="2 3" key="1">
    <citation type="submission" date="2019-01" db="EMBL/GenBank/DDBJ databases">
        <title>Flavobacterium sp. nov.,isolated from freshwater.</title>
        <authorList>
            <person name="Zhang R."/>
            <person name="Du Z.-J."/>
        </authorList>
    </citation>
    <scope>NUCLEOTIDE SEQUENCE [LARGE SCALE GENOMIC DNA]</scope>
    <source>
        <strain evidence="2 3">1E403</strain>
    </source>
</reference>
<keyword evidence="3" id="KW-1185">Reference proteome</keyword>
<dbReference type="PROSITE" id="PS51257">
    <property type="entry name" value="PROKAR_LIPOPROTEIN"/>
    <property type="match status" value="1"/>
</dbReference>
<dbReference type="OrthoDB" id="1422031at2"/>
<dbReference type="InterPro" id="IPR046863">
    <property type="entry name" value="MbnP-like_dom"/>
</dbReference>
<proteinExistence type="predicted"/>
<name>A0A444HFU8_9FLAO</name>
<evidence type="ECO:0000313" key="2">
    <source>
        <dbReference type="EMBL" id="RWX03847.1"/>
    </source>
</evidence>
<dbReference type="RefSeq" id="WP_128388400.1">
    <property type="nucleotide sequence ID" value="NZ_SBII01000001.1"/>
</dbReference>
<organism evidence="2 3">
    <name type="scientific">Flavobacterium cerinum</name>
    <dbReference type="NCBI Taxonomy" id="2502784"/>
    <lineage>
        <taxon>Bacteria</taxon>
        <taxon>Pseudomonadati</taxon>
        <taxon>Bacteroidota</taxon>
        <taxon>Flavobacteriia</taxon>
        <taxon>Flavobacteriales</taxon>
        <taxon>Flavobacteriaceae</taxon>
        <taxon>Flavobacterium</taxon>
    </lineage>
</organism>
<evidence type="ECO:0000259" key="1">
    <source>
        <dbReference type="Pfam" id="PF20243"/>
    </source>
</evidence>
<gene>
    <name evidence="2" type="ORF">EPI11_02645</name>
</gene>
<feature type="domain" description="Copper-binding protein MbnP-like" evidence="1">
    <location>
        <begin position="38"/>
        <end position="231"/>
    </location>
</feature>
<accession>A0A444HFU8</accession>
<dbReference type="AlphaFoldDB" id="A0A444HFU8"/>
<comment type="caution">
    <text evidence="2">The sequence shown here is derived from an EMBL/GenBank/DDBJ whole genome shotgun (WGS) entry which is preliminary data.</text>
</comment>
<evidence type="ECO:0000313" key="3">
    <source>
        <dbReference type="Proteomes" id="UP000287527"/>
    </source>
</evidence>
<protein>
    <recommendedName>
        <fullName evidence="1">Copper-binding protein MbnP-like domain-containing protein</fullName>
    </recommendedName>
</protein>
<dbReference type="Proteomes" id="UP000287527">
    <property type="component" value="Unassembled WGS sequence"/>
</dbReference>
<dbReference type="EMBL" id="SBII01000001">
    <property type="protein sequence ID" value="RWX03847.1"/>
    <property type="molecule type" value="Genomic_DNA"/>
</dbReference>
<sequence>MNFQLKNIAAVLAATSLFVSCSNDDDNGSKVVEGAVGEAELFFDNGMAGDALDLGNAYTNSNGETVTVKKLNYIISNVVLIKEDGSSFVYPKAENYFIISEEKGQFTVHLENIPVGDYKKVKFGIGVDQQRYLEGESAQKSFWDLAYANDMTWTWSIGYRFINFEGTFAETSDHGRHEELPFQVHQGSNSATDNYREVTLDLPTTARVREKELSSIHIMSDINVLLDGDTKILLHDNLNAGGTAVSIMGGENLIKIAQNSLKMFKVDHVHNGPGSHHE</sequence>
<dbReference type="Pfam" id="PF20243">
    <property type="entry name" value="MbnP"/>
    <property type="match status" value="1"/>
</dbReference>